<dbReference type="PROSITE" id="PS51192">
    <property type="entry name" value="HELICASE_ATP_BIND_1"/>
    <property type="match status" value="1"/>
</dbReference>
<dbReference type="PROSITE" id="PS51194">
    <property type="entry name" value="HELICASE_CTER"/>
    <property type="match status" value="1"/>
</dbReference>
<comment type="function">
    <text evidence="5">RNA helicase.</text>
</comment>
<keyword evidence="2 5" id="KW-0378">Hydrolase</keyword>
<dbReference type="GO" id="GO:0003724">
    <property type="term" value="F:RNA helicase activity"/>
    <property type="evidence" value="ECO:0007669"/>
    <property type="project" value="UniProtKB-EC"/>
</dbReference>
<evidence type="ECO:0000313" key="10">
    <source>
        <dbReference type="Proteomes" id="UP000717328"/>
    </source>
</evidence>
<evidence type="ECO:0000313" key="9">
    <source>
        <dbReference type="EMBL" id="KAG5638755.1"/>
    </source>
</evidence>
<evidence type="ECO:0000256" key="4">
    <source>
        <dbReference type="ARBA" id="ARBA00022884"/>
    </source>
</evidence>
<keyword evidence="4 5" id="KW-0694">RNA-binding</keyword>
<comment type="domain">
    <text evidence="5">The Q motif is unique to and characteristic of the DEAD box family of RNA helicases and controls ATP binding and hydrolysis.</text>
</comment>
<feature type="compositionally biased region" description="Basic and acidic residues" evidence="6">
    <location>
        <begin position="601"/>
        <end position="629"/>
    </location>
</feature>
<keyword evidence="5" id="KW-0347">Helicase</keyword>
<evidence type="ECO:0000259" key="7">
    <source>
        <dbReference type="PROSITE" id="PS51192"/>
    </source>
</evidence>
<evidence type="ECO:0000256" key="3">
    <source>
        <dbReference type="ARBA" id="ARBA00022840"/>
    </source>
</evidence>
<organism evidence="9 10">
    <name type="scientific">Sphagnurus paluster</name>
    <dbReference type="NCBI Taxonomy" id="117069"/>
    <lineage>
        <taxon>Eukaryota</taxon>
        <taxon>Fungi</taxon>
        <taxon>Dikarya</taxon>
        <taxon>Basidiomycota</taxon>
        <taxon>Agaricomycotina</taxon>
        <taxon>Agaricomycetes</taxon>
        <taxon>Agaricomycetidae</taxon>
        <taxon>Agaricales</taxon>
        <taxon>Tricholomatineae</taxon>
        <taxon>Lyophyllaceae</taxon>
        <taxon>Sphagnurus</taxon>
    </lineage>
</organism>
<feature type="region of interest" description="Disordered" evidence="6">
    <location>
        <begin position="547"/>
        <end position="645"/>
    </location>
</feature>
<comment type="catalytic activity">
    <reaction evidence="5">
        <text>ATP + H2O = ADP + phosphate + H(+)</text>
        <dbReference type="Rhea" id="RHEA:13065"/>
        <dbReference type="ChEBI" id="CHEBI:15377"/>
        <dbReference type="ChEBI" id="CHEBI:15378"/>
        <dbReference type="ChEBI" id="CHEBI:30616"/>
        <dbReference type="ChEBI" id="CHEBI:43474"/>
        <dbReference type="ChEBI" id="CHEBI:456216"/>
        <dbReference type="EC" id="3.6.4.13"/>
    </reaction>
</comment>
<evidence type="ECO:0000256" key="1">
    <source>
        <dbReference type="ARBA" id="ARBA00022741"/>
    </source>
</evidence>
<feature type="domain" description="Helicase ATP-binding" evidence="7">
    <location>
        <begin position="23"/>
        <end position="229"/>
    </location>
</feature>
<evidence type="ECO:0000259" key="8">
    <source>
        <dbReference type="PROSITE" id="PS51194"/>
    </source>
</evidence>
<comment type="caution">
    <text evidence="9">The sequence shown here is derived from an EMBL/GenBank/DDBJ whole genome shotgun (WGS) entry which is preliminary data.</text>
</comment>
<gene>
    <name evidence="9" type="ORF">H0H81_010377</name>
</gene>
<feature type="region of interest" description="Disordered" evidence="6">
    <location>
        <begin position="436"/>
        <end position="459"/>
    </location>
</feature>
<reference evidence="9" key="2">
    <citation type="submission" date="2021-10" db="EMBL/GenBank/DDBJ databases">
        <title>Phylogenomics reveals ancestral predisposition of the termite-cultivated fungus Termitomyces towards a domesticated lifestyle.</title>
        <authorList>
            <person name="Auxier B."/>
            <person name="Grum-Grzhimaylo A."/>
            <person name="Cardenas M.E."/>
            <person name="Lodge J.D."/>
            <person name="Laessoe T."/>
            <person name="Pedersen O."/>
            <person name="Smith M.E."/>
            <person name="Kuyper T.W."/>
            <person name="Franco-Molano E.A."/>
            <person name="Baroni T.J."/>
            <person name="Aanen D.K."/>
        </authorList>
    </citation>
    <scope>NUCLEOTIDE SEQUENCE</scope>
    <source>
        <strain evidence="9">D49</strain>
    </source>
</reference>
<dbReference type="GO" id="GO:0003723">
    <property type="term" value="F:RNA binding"/>
    <property type="evidence" value="ECO:0007669"/>
    <property type="project" value="UniProtKB-UniRule"/>
</dbReference>
<dbReference type="GO" id="GO:0005524">
    <property type="term" value="F:ATP binding"/>
    <property type="evidence" value="ECO:0007669"/>
    <property type="project" value="UniProtKB-UniRule"/>
</dbReference>
<comment type="similarity">
    <text evidence="5">Belongs to the DEAD box helicase family.</text>
</comment>
<dbReference type="SMART" id="SM00487">
    <property type="entry name" value="DEXDc"/>
    <property type="match status" value="1"/>
</dbReference>
<dbReference type="OrthoDB" id="193716at2759"/>
<evidence type="ECO:0000256" key="5">
    <source>
        <dbReference type="RuleBase" id="RU365068"/>
    </source>
</evidence>
<dbReference type="InterPro" id="IPR027417">
    <property type="entry name" value="P-loop_NTPase"/>
</dbReference>
<dbReference type="SMART" id="SM00490">
    <property type="entry name" value="HELICc"/>
    <property type="match status" value="1"/>
</dbReference>
<name>A0A9P7G0T4_9AGAR</name>
<sequence length="645" mass="71387">MSPVQAEVFPLLPQLARPYNPQEPADGPPRDILVKAKTGTGKTLGFLVPAVEARLQSIEAHTAQALRDAGQESDKAFAHRTRMVFGRETVGTLIISPTRELASQIAKEAIRLTSHLDGFGVRLFVGGESKGMQLRQWANSRRDIVVATPGRLRDVLQSVPEVERSIAKTQVFILDEADTLLDMGFQPDIDAIKEYLPRCPERQNFLFSATVSDKIQQIAKSTLAPNYKFINCVSSDASPVHADIPQYHTILPSAKEQIPHLMRLLAHDQLTNPGASKVIVFLPTTKMTQLFSTAVRELAKTTLPAGRNTVVYEIHSKRTMESRTRASNLFRADASGASILITSDVSARGVDYPNVSRVIQVGIPGSSEQYVHRVGRTGRGSNKKGRGDIMLLPWEMGFVRQSLSKVPLKPLTYSDLAAQVTQLAKEFDSDPAAFFAGVPAPPAPARGDRDRRYTPTPIRGPKLFQSNLAGITEELERTTDTFKMSLDEEAVRETFMANLGFYVTKSTEMRARKEDILEGLKTWTTEGLGLPTPPYVSPRMLAQMGAGDIGRSRKSFGVKPLGRNSDYNRPPRQNSWEERGQQRVRSNRDGGFGGGYGSRDSGFRDSRRQTRDGEEGGYRGRDTYSDRSGRSGGYGGRREEKSQFW</sequence>
<dbReference type="EMBL" id="JABCKI010005746">
    <property type="protein sequence ID" value="KAG5638755.1"/>
    <property type="molecule type" value="Genomic_DNA"/>
</dbReference>
<proteinExistence type="inferred from homology"/>
<dbReference type="InterPro" id="IPR011545">
    <property type="entry name" value="DEAD/DEAH_box_helicase_dom"/>
</dbReference>
<keyword evidence="3 5" id="KW-0067">ATP-binding</keyword>
<evidence type="ECO:0000256" key="2">
    <source>
        <dbReference type="ARBA" id="ARBA00022801"/>
    </source>
</evidence>
<dbReference type="AlphaFoldDB" id="A0A9P7G0T4"/>
<dbReference type="InterPro" id="IPR001650">
    <property type="entry name" value="Helicase_C-like"/>
</dbReference>
<keyword evidence="10" id="KW-1185">Reference proteome</keyword>
<reference evidence="9" key="1">
    <citation type="submission" date="2021-02" db="EMBL/GenBank/DDBJ databases">
        <authorList>
            <person name="Nieuwenhuis M."/>
            <person name="Van De Peppel L.J.J."/>
        </authorList>
    </citation>
    <scope>NUCLEOTIDE SEQUENCE</scope>
    <source>
        <strain evidence="9">D49</strain>
    </source>
</reference>
<dbReference type="InterPro" id="IPR014001">
    <property type="entry name" value="Helicase_ATP-bd"/>
</dbReference>
<keyword evidence="1 5" id="KW-0547">Nucleotide-binding</keyword>
<feature type="compositionally biased region" description="Polar residues" evidence="6">
    <location>
        <begin position="565"/>
        <end position="574"/>
    </location>
</feature>
<dbReference type="CDD" id="cd18787">
    <property type="entry name" value="SF2_C_DEAD"/>
    <property type="match status" value="1"/>
</dbReference>
<feature type="domain" description="Helicase C-terminal" evidence="8">
    <location>
        <begin position="257"/>
        <end position="414"/>
    </location>
</feature>
<dbReference type="GO" id="GO:0016787">
    <property type="term" value="F:hydrolase activity"/>
    <property type="evidence" value="ECO:0007669"/>
    <property type="project" value="UniProtKB-KW"/>
</dbReference>
<dbReference type="Pfam" id="PF00270">
    <property type="entry name" value="DEAD"/>
    <property type="match status" value="1"/>
</dbReference>
<feature type="compositionally biased region" description="Basic and acidic residues" evidence="6">
    <location>
        <begin position="636"/>
        <end position="645"/>
    </location>
</feature>
<dbReference type="Pfam" id="PF00271">
    <property type="entry name" value="Helicase_C"/>
    <property type="match status" value="1"/>
</dbReference>
<dbReference type="EC" id="3.6.4.13" evidence="5"/>
<dbReference type="PANTHER" id="PTHR24031">
    <property type="entry name" value="RNA HELICASE"/>
    <property type="match status" value="1"/>
</dbReference>
<dbReference type="Proteomes" id="UP000717328">
    <property type="component" value="Unassembled WGS sequence"/>
</dbReference>
<protein>
    <recommendedName>
        <fullName evidence="5">ATP-dependent RNA helicase</fullName>
        <ecNumber evidence="5">3.6.4.13</ecNumber>
    </recommendedName>
</protein>
<dbReference type="SUPFAM" id="SSF52540">
    <property type="entry name" value="P-loop containing nucleoside triphosphate hydrolases"/>
    <property type="match status" value="1"/>
</dbReference>
<accession>A0A9P7G0T4</accession>
<evidence type="ECO:0000256" key="6">
    <source>
        <dbReference type="SAM" id="MobiDB-lite"/>
    </source>
</evidence>
<dbReference type="Gene3D" id="3.40.50.300">
    <property type="entry name" value="P-loop containing nucleotide triphosphate hydrolases"/>
    <property type="match status" value="2"/>
</dbReference>